<protein>
    <submittedName>
        <fullName evidence="2">HAD family hydrolase</fullName>
    </submittedName>
</protein>
<dbReference type="Gene3D" id="3.40.50.1000">
    <property type="entry name" value="HAD superfamily/HAD-like"/>
    <property type="match status" value="1"/>
</dbReference>
<dbReference type="SFLD" id="SFLDG01129">
    <property type="entry name" value="C1.5:_HAD__Beta-PGM__Phosphata"/>
    <property type="match status" value="1"/>
</dbReference>
<dbReference type="InterPro" id="IPR051540">
    <property type="entry name" value="S-2-haloacid_dehalogenase"/>
</dbReference>
<proteinExistence type="predicted"/>
<accession>A0A6M1R2D6</accession>
<organism evidence="2 3">
    <name type="scientific">Nocardioides turkmenicus</name>
    <dbReference type="NCBI Taxonomy" id="2711220"/>
    <lineage>
        <taxon>Bacteria</taxon>
        <taxon>Bacillati</taxon>
        <taxon>Actinomycetota</taxon>
        <taxon>Actinomycetes</taxon>
        <taxon>Propionibacteriales</taxon>
        <taxon>Nocardioidaceae</taxon>
        <taxon>Nocardioides</taxon>
    </lineage>
</organism>
<dbReference type="RefSeq" id="WP_165109615.1">
    <property type="nucleotide sequence ID" value="NZ_JAALAA010000002.1"/>
</dbReference>
<evidence type="ECO:0000313" key="2">
    <source>
        <dbReference type="EMBL" id="NGN91868.1"/>
    </source>
</evidence>
<dbReference type="EMBL" id="JAALAA010000002">
    <property type="protein sequence ID" value="NGN91868.1"/>
    <property type="molecule type" value="Genomic_DNA"/>
</dbReference>
<dbReference type="Pfam" id="PF00702">
    <property type="entry name" value="Hydrolase"/>
    <property type="match status" value="1"/>
</dbReference>
<dbReference type="AlphaFoldDB" id="A0A6M1R2D6"/>
<dbReference type="SUPFAM" id="SSF56784">
    <property type="entry name" value="HAD-like"/>
    <property type="match status" value="1"/>
</dbReference>
<dbReference type="SFLD" id="SFLDS00003">
    <property type="entry name" value="Haloacid_Dehalogenase"/>
    <property type="match status" value="1"/>
</dbReference>
<sequence>MDEAGVRAVLFDLQDTLVPSGHPAEHAAVSRGMGADLGVDPGAFAAAVEETFDERVRGLMADVHHTVRYLARRVGGSPTESQVESAIARRTNYLLSLHAATWALPALKSLRKRGFKLGLVADCGAETAAIWPQSPLADHLDAVSFSCQTGVRKPDSGAYLVAAAALKVRTGECVYVGDGADRELSGAEAVGMRAVRFGARALDEVEQVEATDAGAAFDLDPEWSGPTISDLGELVGMIGLPIQRDGSESRTFVSGNVVPWGSKRSSR</sequence>
<reference evidence="2 3" key="1">
    <citation type="submission" date="2020-02" db="EMBL/GenBank/DDBJ databases">
        <title>Whole-genome analyses of novel actinobacteria.</title>
        <authorList>
            <person name="Sahin N."/>
        </authorList>
    </citation>
    <scope>NUCLEOTIDE SEQUENCE [LARGE SCALE GENOMIC DNA]</scope>
    <source>
        <strain evidence="2 3">KC13</strain>
    </source>
</reference>
<dbReference type="PANTHER" id="PTHR43316:SF3">
    <property type="entry name" value="HALOACID DEHALOGENASE, TYPE II (AFU_ORTHOLOGUE AFUA_2G07750)-RELATED"/>
    <property type="match status" value="1"/>
</dbReference>
<dbReference type="InterPro" id="IPR036412">
    <property type="entry name" value="HAD-like_sf"/>
</dbReference>
<comment type="caution">
    <text evidence="2">The sequence shown here is derived from an EMBL/GenBank/DDBJ whole genome shotgun (WGS) entry which is preliminary data.</text>
</comment>
<dbReference type="GO" id="GO:0016787">
    <property type="term" value="F:hydrolase activity"/>
    <property type="evidence" value="ECO:0007669"/>
    <property type="project" value="UniProtKB-KW"/>
</dbReference>
<gene>
    <name evidence="2" type="ORF">G5C66_03845</name>
</gene>
<dbReference type="PRINTS" id="PR00413">
    <property type="entry name" value="HADHALOGNASE"/>
</dbReference>
<name>A0A6M1R2D6_9ACTN</name>
<evidence type="ECO:0000256" key="1">
    <source>
        <dbReference type="ARBA" id="ARBA00022801"/>
    </source>
</evidence>
<keyword evidence="3" id="KW-1185">Reference proteome</keyword>
<evidence type="ECO:0000313" key="3">
    <source>
        <dbReference type="Proteomes" id="UP000483261"/>
    </source>
</evidence>
<keyword evidence="1 2" id="KW-0378">Hydrolase</keyword>
<dbReference type="Proteomes" id="UP000483261">
    <property type="component" value="Unassembled WGS sequence"/>
</dbReference>
<dbReference type="InterPro" id="IPR006439">
    <property type="entry name" value="HAD-SF_hydro_IA"/>
</dbReference>
<dbReference type="InterPro" id="IPR023214">
    <property type="entry name" value="HAD_sf"/>
</dbReference>
<dbReference type="PANTHER" id="PTHR43316">
    <property type="entry name" value="HYDROLASE, HALOACID DELAHOGENASE-RELATED"/>
    <property type="match status" value="1"/>
</dbReference>